<name>A0A939FHA6_9ACTN</name>
<dbReference type="AlphaFoldDB" id="A0A939FHA6"/>
<evidence type="ECO:0000256" key="1">
    <source>
        <dbReference type="SAM" id="MobiDB-lite"/>
    </source>
</evidence>
<gene>
    <name evidence="2" type="ORF">J0695_41300</name>
</gene>
<feature type="region of interest" description="Disordered" evidence="1">
    <location>
        <begin position="1"/>
        <end position="70"/>
    </location>
</feature>
<dbReference type="RefSeq" id="WP_206969938.1">
    <property type="nucleotide sequence ID" value="NZ_JAFLRJ010001233.1"/>
</dbReference>
<reference evidence="2" key="1">
    <citation type="submission" date="2021-03" db="EMBL/GenBank/DDBJ databases">
        <title>Streptomyces poriferae sp. nov., a novel marine sponge-derived Actinobacteria species with anti-MRSA activity.</title>
        <authorList>
            <person name="Sandoval-Powers M."/>
            <person name="Kralova S."/>
            <person name="Nguyen G.-S."/>
            <person name="Fawwal D."/>
            <person name="Degnes K."/>
            <person name="Klinkenberg G."/>
            <person name="Sletta H."/>
            <person name="Wentzel A."/>
            <person name="Liles M.R."/>
        </authorList>
    </citation>
    <scope>NUCLEOTIDE SEQUENCE</scope>
    <source>
        <strain evidence="2">DSM 41794</strain>
    </source>
</reference>
<dbReference type="Proteomes" id="UP000664167">
    <property type="component" value="Unassembled WGS sequence"/>
</dbReference>
<feature type="non-terminal residue" evidence="2">
    <location>
        <position position="1"/>
    </location>
</feature>
<evidence type="ECO:0000313" key="2">
    <source>
        <dbReference type="EMBL" id="MBO0518111.1"/>
    </source>
</evidence>
<organism evidence="2 3">
    <name type="scientific">Streptomyces beijiangensis</name>
    <dbReference type="NCBI Taxonomy" id="163361"/>
    <lineage>
        <taxon>Bacteria</taxon>
        <taxon>Bacillati</taxon>
        <taxon>Actinomycetota</taxon>
        <taxon>Actinomycetes</taxon>
        <taxon>Kitasatosporales</taxon>
        <taxon>Streptomycetaceae</taxon>
        <taxon>Streptomyces</taxon>
    </lineage>
</organism>
<accession>A0A939FHA6</accession>
<dbReference type="EMBL" id="JAFLRJ010001233">
    <property type="protein sequence ID" value="MBO0518111.1"/>
    <property type="molecule type" value="Genomic_DNA"/>
</dbReference>
<feature type="non-terminal residue" evidence="2">
    <location>
        <position position="70"/>
    </location>
</feature>
<feature type="compositionally biased region" description="Basic and acidic residues" evidence="1">
    <location>
        <begin position="1"/>
        <end position="23"/>
    </location>
</feature>
<sequence length="70" mass="8172">KGRDRGITHHSSDHPHRSVHDSLDPLPEVQSSAPLRDHNPRKIHQNRSHLVPVQMQPHRMPRSRHQPQHS</sequence>
<keyword evidence="3" id="KW-1185">Reference proteome</keyword>
<protein>
    <submittedName>
        <fullName evidence="2">Uncharacterized protein</fullName>
    </submittedName>
</protein>
<feature type="compositionally biased region" description="Basic residues" evidence="1">
    <location>
        <begin position="59"/>
        <end position="70"/>
    </location>
</feature>
<comment type="caution">
    <text evidence="2">The sequence shown here is derived from an EMBL/GenBank/DDBJ whole genome shotgun (WGS) entry which is preliminary data.</text>
</comment>
<proteinExistence type="predicted"/>
<evidence type="ECO:0000313" key="3">
    <source>
        <dbReference type="Proteomes" id="UP000664167"/>
    </source>
</evidence>